<dbReference type="AlphaFoldDB" id="R2VD29"/>
<evidence type="ECO:0000256" key="2">
    <source>
        <dbReference type="ARBA" id="ARBA00023125"/>
    </source>
</evidence>
<dbReference type="eggNOG" id="COG4974">
    <property type="taxonomic scope" value="Bacteria"/>
</dbReference>
<evidence type="ECO:0000256" key="3">
    <source>
        <dbReference type="ARBA" id="ARBA00023172"/>
    </source>
</evidence>
<dbReference type="Proteomes" id="UP000014160">
    <property type="component" value="Unassembled WGS sequence"/>
</dbReference>
<protein>
    <recommendedName>
        <fullName evidence="11">Tyr recombinase domain-containing protein</fullName>
    </recommendedName>
</protein>
<dbReference type="OrthoDB" id="107900at2"/>
<proteinExistence type="inferred from homology"/>
<dbReference type="InterPro" id="IPR010998">
    <property type="entry name" value="Integrase_recombinase_N"/>
</dbReference>
<dbReference type="SUPFAM" id="SSF56349">
    <property type="entry name" value="DNA breaking-rejoining enzymes"/>
    <property type="match status" value="1"/>
</dbReference>
<keyword evidence="10" id="KW-1185">Reference proteome</keyword>
<dbReference type="EMBL" id="AJDQ01000008">
    <property type="protein sequence ID" value="EOI55536.1"/>
    <property type="molecule type" value="Genomic_DNA"/>
</dbReference>
<dbReference type="Proteomes" id="UP000013750">
    <property type="component" value="Unassembled WGS sequence"/>
</dbReference>
<evidence type="ECO:0000259" key="5">
    <source>
        <dbReference type="PROSITE" id="PS51898"/>
    </source>
</evidence>
<organism evidence="7 9">
    <name type="scientific">Enterococcus gilvus ATCC BAA-350</name>
    <dbReference type="NCBI Taxonomy" id="1158614"/>
    <lineage>
        <taxon>Bacteria</taxon>
        <taxon>Bacillati</taxon>
        <taxon>Bacillota</taxon>
        <taxon>Bacilli</taxon>
        <taxon>Lactobacillales</taxon>
        <taxon>Enterococcaceae</taxon>
        <taxon>Enterococcus</taxon>
    </lineage>
</organism>
<evidence type="ECO:0000313" key="8">
    <source>
        <dbReference type="EMBL" id="EOW81921.1"/>
    </source>
</evidence>
<name>R2VD29_9ENTE</name>
<dbReference type="InterPro" id="IPR013762">
    <property type="entry name" value="Integrase-like_cat_sf"/>
</dbReference>
<evidence type="ECO:0008006" key="11">
    <source>
        <dbReference type="Google" id="ProtNLM"/>
    </source>
</evidence>
<dbReference type="PROSITE" id="PS51898">
    <property type="entry name" value="TYR_RECOMBINASE"/>
    <property type="match status" value="1"/>
</dbReference>
<dbReference type="HOGENOM" id="CLU_027562_9_2_9"/>
<dbReference type="EMBL" id="ASWH01000001">
    <property type="protein sequence ID" value="EOW81921.1"/>
    <property type="molecule type" value="Genomic_DNA"/>
</dbReference>
<reference evidence="7 9" key="1">
    <citation type="submission" date="2013-02" db="EMBL/GenBank/DDBJ databases">
        <title>The Genome Sequence of Enterococcus gilvus ATCC BAA-350.</title>
        <authorList>
            <consortium name="The Broad Institute Genome Sequencing Platform"/>
            <consortium name="The Broad Institute Genome Sequencing Center for Infectious Disease"/>
            <person name="Earl A.M."/>
            <person name="Gilmore M.S."/>
            <person name="Lebreton F."/>
            <person name="Walker B."/>
            <person name="Young S.K."/>
            <person name="Zeng Q."/>
            <person name="Gargeya S."/>
            <person name="Fitzgerald M."/>
            <person name="Haas B."/>
            <person name="Abouelleil A."/>
            <person name="Alvarado L."/>
            <person name="Arachchi H.M."/>
            <person name="Berlin A.M."/>
            <person name="Chapman S.B."/>
            <person name="Dewar J."/>
            <person name="Goldberg J."/>
            <person name="Griggs A."/>
            <person name="Gujja S."/>
            <person name="Hansen M."/>
            <person name="Howarth C."/>
            <person name="Imamovic A."/>
            <person name="Larimer J."/>
            <person name="McCowan C."/>
            <person name="Murphy C."/>
            <person name="Neiman D."/>
            <person name="Pearson M."/>
            <person name="Priest M."/>
            <person name="Roberts A."/>
            <person name="Saif S."/>
            <person name="Shea T."/>
            <person name="Sisk P."/>
            <person name="Sykes S."/>
            <person name="Wortman J."/>
            <person name="Nusbaum C."/>
            <person name="Birren B."/>
        </authorList>
    </citation>
    <scope>NUCLEOTIDE SEQUENCE [LARGE SCALE GENOMIC DNA]</scope>
    <source>
        <strain evidence="7 9">ATCC BAA-350</strain>
    </source>
</reference>
<evidence type="ECO:0000313" key="10">
    <source>
        <dbReference type="Proteomes" id="UP000014160"/>
    </source>
</evidence>
<dbReference type="PANTHER" id="PTHR30349:SF41">
    <property type="entry name" value="INTEGRASE_RECOMBINASE PROTEIN MJ0367-RELATED"/>
    <property type="match status" value="1"/>
</dbReference>
<evidence type="ECO:0000256" key="4">
    <source>
        <dbReference type="PROSITE-ProRule" id="PRU01248"/>
    </source>
</evidence>
<dbReference type="InterPro" id="IPR011010">
    <property type="entry name" value="DNA_brk_join_enz"/>
</dbReference>
<evidence type="ECO:0000313" key="7">
    <source>
        <dbReference type="EMBL" id="EOI55536.1"/>
    </source>
</evidence>
<dbReference type="Gene3D" id="1.10.443.10">
    <property type="entry name" value="Intergrase catalytic core"/>
    <property type="match status" value="1"/>
</dbReference>
<dbReference type="GO" id="GO:0006310">
    <property type="term" value="P:DNA recombination"/>
    <property type="evidence" value="ECO:0007669"/>
    <property type="project" value="UniProtKB-KW"/>
</dbReference>
<dbReference type="InterPro" id="IPR050090">
    <property type="entry name" value="Tyrosine_recombinase_XerCD"/>
</dbReference>
<evidence type="ECO:0000259" key="6">
    <source>
        <dbReference type="PROSITE" id="PS51900"/>
    </source>
</evidence>
<dbReference type="PROSITE" id="PS51900">
    <property type="entry name" value="CB"/>
    <property type="match status" value="1"/>
</dbReference>
<dbReference type="PATRIC" id="fig|1158614.3.peg.2738"/>
<dbReference type="PANTHER" id="PTHR30349">
    <property type="entry name" value="PHAGE INTEGRASE-RELATED"/>
    <property type="match status" value="1"/>
</dbReference>
<dbReference type="GO" id="GO:0015074">
    <property type="term" value="P:DNA integration"/>
    <property type="evidence" value="ECO:0007669"/>
    <property type="project" value="InterPro"/>
</dbReference>
<feature type="domain" description="Core-binding (CB)" evidence="6">
    <location>
        <begin position="1"/>
        <end position="88"/>
    </location>
</feature>
<dbReference type="Gene3D" id="1.10.150.130">
    <property type="match status" value="1"/>
</dbReference>
<sequence length="311" mass="36677">MDFETLFKEYLLDLKLKNFSKRTIESYNFHKNKFIRFYKREINTEVDILKITSYDYKLFISDMLDSEYKATYINTILKTQRAFWNYLVNEDVVKVSPMAKIKNLKETKVVLTTFNDAEIKRMLNFWKFDGFMNARNKCIIAVLADTGIRVSELLNIKDSDLSSQHIRICGKGDKWRVVPISDELDYFITKYRRIRDNHFKNIRNRNNRERKIAENLFLNKTGSEIKTVANLQIMIKETAIKANVRESVRASPHTFRHYWTVKNLNLGQDIFTISRILGHSKLDTTKIYISSITDEQLITKAKQTSPLADIL</sequence>
<evidence type="ECO:0000256" key="1">
    <source>
        <dbReference type="ARBA" id="ARBA00008857"/>
    </source>
</evidence>
<comment type="caution">
    <text evidence="7">The sequence shown here is derived from an EMBL/GenBank/DDBJ whole genome shotgun (WGS) entry which is preliminary data.</text>
</comment>
<dbReference type="RefSeq" id="WP_010781116.1">
    <property type="nucleotide sequence ID" value="NZ_ASWH01000001.1"/>
</dbReference>
<feature type="domain" description="Tyr recombinase" evidence="5">
    <location>
        <begin position="109"/>
        <end position="302"/>
    </location>
</feature>
<dbReference type="InterPro" id="IPR044068">
    <property type="entry name" value="CB"/>
</dbReference>
<gene>
    <name evidence="8" type="ORF">I592_01222</name>
    <name evidence="7" type="ORF">UKC_02744</name>
</gene>
<keyword evidence="2 4" id="KW-0238">DNA-binding</keyword>
<reference evidence="8 10" key="2">
    <citation type="submission" date="2013-03" db="EMBL/GenBank/DDBJ databases">
        <title>The Genome Sequence of Enterococcus gilvus ATCC BAA-350 (PacBio/Illumina hybrid assembly).</title>
        <authorList>
            <consortium name="The Broad Institute Genomics Platform"/>
            <consortium name="The Broad Institute Genome Sequencing Center for Infectious Disease"/>
            <person name="Earl A."/>
            <person name="Russ C."/>
            <person name="Gilmore M."/>
            <person name="Surin D."/>
            <person name="Walker B."/>
            <person name="Young S."/>
            <person name="Zeng Q."/>
            <person name="Gargeya S."/>
            <person name="Fitzgerald M."/>
            <person name="Haas B."/>
            <person name="Abouelleil A."/>
            <person name="Allen A.W."/>
            <person name="Alvarado L."/>
            <person name="Arachchi H.M."/>
            <person name="Berlin A.M."/>
            <person name="Chapman S.B."/>
            <person name="Gainer-Dewar J."/>
            <person name="Goldberg J."/>
            <person name="Griggs A."/>
            <person name="Gujja S."/>
            <person name="Hansen M."/>
            <person name="Howarth C."/>
            <person name="Imamovic A."/>
            <person name="Ireland A."/>
            <person name="Larimer J."/>
            <person name="McCowan C."/>
            <person name="Murphy C."/>
            <person name="Pearson M."/>
            <person name="Poon T.W."/>
            <person name="Priest M."/>
            <person name="Roberts A."/>
            <person name="Saif S."/>
            <person name="Shea T."/>
            <person name="Sisk P."/>
            <person name="Sykes S."/>
            <person name="Wortman J."/>
            <person name="Nusbaum C."/>
            <person name="Birren B."/>
        </authorList>
    </citation>
    <scope>NUCLEOTIDE SEQUENCE [LARGE SCALE GENOMIC DNA]</scope>
    <source>
        <strain evidence="8 10">ATCC BAA-350</strain>
    </source>
</reference>
<keyword evidence="3" id="KW-0233">DNA recombination</keyword>
<dbReference type="GO" id="GO:0003677">
    <property type="term" value="F:DNA binding"/>
    <property type="evidence" value="ECO:0007669"/>
    <property type="project" value="UniProtKB-UniRule"/>
</dbReference>
<dbReference type="Pfam" id="PF00589">
    <property type="entry name" value="Phage_integrase"/>
    <property type="match status" value="1"/>
</dbReference>
<evidence type="ECO:0000313" key="9">
    <source>
        <dbReference type="Proteomes" id="UP000013750"/>
    </source>
</evidence>
<accession>R2VD29</accession>
<comment type="similarity">
    <text evidence="1">Belongs to the 'phage' integrase family.</text>
</comment>
<dbReference type="InterPro" id="IPR002104">
    <property type="entry name" value="Integrase_catalytic"/>
</dbReference>